<feature type="signal peptide" evidence="1">
    <location>
        <begin position="1"/>
        <end position="25"/>
    </location>
</feature>
<reference evidence="2 3" key="1">
    <citation type="submission" date="2019-08" db="EMBL/GenBank/DDBJ databases">
        <authorList>
            <person name="Guy L."/>
        </authorList>
    </citation>
    <scope>NUCLEOTIDE SEQUENCE [LARGE SCALE GENOMIC DNA]</scope>
    <source>
        <strain evidence="2 3">SGT-108</strain>
    </source>
</reference>
<dbReference type="RefSeq" id="WP_148338819.1">
    <property type="nucleotide sequence ID" value="NZ_LR699119.1"/>
</dbReference>
<evidence type="ECO:0000313" key="2">
    <source>
        <dbReference type="EMBL" id="VVC75520.1"/>
    </source>
</evidence>
<proteinExistence type="predicted"/>
<evidence type="ECO:0008006" key="4">
    <source>
        <dbReference type="Google" id="ProtNLM"/>
    </source>
</evidence>
<protein>
    <recommendedName>
        <fullName evidence="4">Outer membrane protein beta-barrel domain-containing protein</fullName>
    </recommendedName>
</protein>
<evidence type="ECO:0000256" key="1">
    <source>
        <dbReference type="SAM" id="SignalP"/>
    </source>
</evidence>
<keyword evidence="1" id="KW-0732">Signal</keyword>
<gene>
    <name evidence="2" type="ORF">AQUSIP_08100</name>
</gene>
<name>A0A5E4PEW1_9COXI</name>
<dbReference type="OrthoDB" id="954157at2"/>
<keyword evidence="3" id="KW-1185">Reference proteome</keyword>
<organism evidence="2 3">
    <name type="scientific">Aquicella siphonis</name>
    <dbReference type="NCBI Taxonomy" id="254247"/>
    <lineage>
        <taxon>Bacteria</taxon>
        <taxon>Pseudomonadati</taxon>
        <taxon>Pseudomonadota</taxon>
        <taxon>Gammaproteobacteria</taxon>
        <taxon>Legionellales</taxon>
        <taxon>Coxiellaceae</taxon>
        <taxon>Aquicella</taxon>
    </lineage>
</organism>
<dbReference type="AlphaFoldDB" id="A0A5E4PEW1"/>
<dbReference type="Proteomes" id="UP000324194">
    <property type="component" value="Chromosome 1"/>
</dbReference>
<dbReference type="EMBL" id="LR699119">
    <property type="protein sequence ID" value="VVC75520.1"/>
    <property type="molecule type" value="Genomic_DNA"/>
</dbReference>
<feature type="chain" id="PRO_5022852316" description="Outer membrane protein beta-barrel domain-containing protein" evidence="1">
    <location>
        <begin position="26"/>
        <end position="190"/>
    </location>
</feature>
<dbReference type="KEGG" id="asip:AQUSIP_08100"/>
<accession>A0A5E4PEW1</accession>
<evidence type="ECO:0000313" key="3">
    <source>
        <dbReference type="Proteomes" id="UP000324194"/>
    </source>
</evidence>
<sequence>MKISSGFPVKSIISLLLLLSSPAMADEKPASRESINKPSAVSSQGWLNLGLGAGGDGTSLAGPTVLISGNYRLSEHQILSARFLQTHQLLFDGSRFTDAGLMYGLIAKGKYAYISGSAGLGFAQYDHHKGGLFVPDRHVKTTNTIGIPLELKLFLIPTPYVGIGVIGFGNLNTARSIAGVALGLQVGYLE</sequence>